<dbReference type="KEGG" id="lpav:PLANPX_3488"/>
<evidence type="ECO:0000313" key="2">
    <source>
        <dbReference type="Proteomes" id="UP000326837"/>
    </source>
</evidence>
<name>A0A5K7XHW3_9BACT</name>
<organism evidence="1 2">
    <name type="scientific">Lacipirellula parvula</name>
    <dbReference type="NCBI Taxonomy" id="2650471"/>
    <lineage>
        <taxon>Bacteria</taxon>
        <taxon>Pseudomonadati</taxon>
        <taxon>Planctomycetota</taxon>
        <taxon>Planctomycetia</taxon>
        <taxon>Pirellulales</taxon>
        <taxon>Lacipirellulaceae</taxon>
        <taxon>Lacipirellula</taxon>
    </lineage>
</organism>
<protein>
    <submittedName>
        <fullName evidence="1">Uncharacterized protein</fullName>
    </submittedName>
</protein>
<dbReference type="AlphaFoldDB" id="A0A5K7XHW3"/>
<evidence type="ECO:0000313" key="1">
    <source>
        <dbReference type="EMBL" id="BBO33876.1"/>
    </source>
</evidence>
<keyword evidence="2" id="KW-1185">Reference proteome</keyword>
<reference evidence="2" key="1">
    <citation type="submission" date="2019-10" db="EMBL/GenBank/DDBJ databases">
        <title>Lacipirellula parvula gen. nov., sp. nov., representing a lineage of planctomycetes widespread in freshwater anoxic habitats, and description of the family Lacipirellulaceae.</title>
        <authorList>
            <person name="Dedysh S.N."/>
            <person name="Kulichevskaya I.S."/>
            <person name="Beletsky A.V."/>
            <person name="Rakitin A.L."/>
            <person name="Mardanov A.V."/>
            <person name="Ivanova A.A."/>
            <person name="Saltykova V.X."/>
            <person name="Rijpstra W.I.C."/>
            <person name="Sinninghe Damste J.S."/>
            <person name="Ravin N.V."/>
        </authorList>
    </citation>
    <scope>NUCLEOTIDE SEQUENCE [LARGE SCALE GENOMIC DNA]</scope>
    <source>
        <strain evidence="2">PX69</strain>
    </source>
</reference>
<dbReference type="EMBL" id="AP021861">
    <property type="protein sequence ID" value="BBO33876.1"/>
    <property type="molecule type" value="Genomic_DNA"/>
</dbReference>
<dbReference type="Proteomes" id="UP000326837">
    <property type="component" value="Chromosome"/>
</dbReference>
<accession>A0A5K7XHW3</accession>
<gene>
    <name evidence="1" type="ORF">PLANPX_3488</name>
</gene>
<sequence length="49" mass="5450">MAKDFRRKSRRVANAAGEVAQCHVGLMRPLSSADFNSSFAEFRFAVAFV</sequence>
<proteinExistence type="predicted"/>